<dbReference type="InterPro" id="IPR020904">
    <property type="entry name" value="Sc_DH/Rdtase_CS"/>
</dbReference>
<keyword evidence="5" id="KW-1185">Reference proteome</keyword>
<dbReference type="InterPro" id="IPR050259">
    <property type="entry name" value="SDR"/>
</dbReference>
<dbReference type="InterPro" id="IPR057326">
    <property type="entry name" value="KR_dom"/>
</dbReference>
<dbReference type="InterPro" id="IPR002347">
    <property type="entry name" value="SDR_fam"/>
</dbReference>
<accession>A0A3M2JKD6</accession>
<dbReference type="PROSITE" id="PS00061">
    <property type="entry name" value="ADH_SHORT"/>
    <property type="match status" value="1"/>
</dbReference>
<dbReference type="OrthoDB" id="8959163at2"/>
<dbReference type="PRINTS" id="PR00080">
    <property type="entry name" value="SDRFAMILY"/>
</dbReference>
<dbReference type="CDD" id="cd05233">
    <property type="entry name" value="SDR_c"/>
    <property type="match status" value="1"/>
</dbReference>
<feature type="domain" description="Ketoreductase" evidence="3">
    <location>
        <begin position="8"/>
        <end position="192"/>
    </location>
</feature>
<evidence type="ECO:0000256" key="2">
    <source>
        <dbReference type="RuleBase" id="RU000363"/>
    </source>
</evidence>
<reference evidence="4 5" key="1">
    <citation type="submission" date="2018-10" db="EMBL/GenBank/DDBJ databases">
        <title>Isolation, diversity and antifungal activity of actinobacteria from wheat.</title>
        <authorList>
            <person name="Han C."/>
        </authorList>
    </citation>
    <scope>NUCLEOTIDE SEQUENCE [LARGE SCALE GENOMIC DNA]</scope>
    <source>
        <strain evidence="4 5">NEAU-YY56</strain>
    </source>
</reference>
<dbReference type="Pfam" id="PF00106">
    <property type="entry name" value="adh_short"/>
    <property type="match status" value="1"/>
</dbReference>
<comment type="similarity">
    <text evidence="1 2">Belongs to the short-chain dehydrogenases/reductases (SDR) family.</text>
</comment>
<dbReference type="Proteomes" id="UP000269289">
    <property type="component" value="Unassembled WGS sequence"/>
</dbReference>
<dbReference type="GO" id="GO:0032787">
    <property type="term" value="P:monocarboxylic acid metabolic process"/>
    <property type="evidence" value="ECO:0007669"/>
    <property type="project" value="UniProtKB-ARBA"/>
</dbReference>
<protein>
    <submittedName>
        <fullName evidence="4">SDR family oxidoreductase</fullName>
    </submittedName>
</protein>
<dbReference type="InterPro" id="IPR036291">
    <property type="entry name" value="NAD(P)-bd_dom_sf"/>
</dbReference>
<evidence type="ECO:0000313" key="4">
    <source>
        <dbReference type="EMBL" id="RMI14292.1"/>
    </source>
</evidence>
<organism evidence="4 5">
    <name type="scientific">Cellulomonas triticagri</name>
    <dbReference type="NCBI Taxonomy" id="2483352"/>
    <lineage>
        <taxon>Bacteria</taxon>
        <taxon>Bacillati</taxon>
        <taxon>Actinomycetota</taxon>
        <taxon>Actinomycetes</taxon>
        <taxon>Micrococcales</taxon>
        <taxon>Cellulomonadaceae</taxon>
        <taxon>Cellulomonas</taxon>
    </lineage>
</organism>
<evidence type="ECO:0000259" key="3">
    <source>
        <dbReference type="SMART" id="SM00822"/>
    </source>
</evidence>
<proteinExistence type="inferred from homology"/>
<dbReference type="PRINTS" id="PR00081">
    <property type="entry name" value="GDHRDH"/>
</dbReference>
<dbReference type="SUPFAM" id="SSF51735">
    <property type="entry name" value="NAD(P)-binding Rossmann-fold domains"/>
    <property type="match status" value="1"/>
</dbReference>
<sequence length="267" mass="27646">MDLHLTGTTAFVSGSTRGIGFATARALAVEGADVVLSGRDEGRLAEAVGALRALAPAVTVSGERVDFADPGDVDRLADRLHDRAAPVDVLVNSVGIFGLQDFEQISDADWRHYFEVNVLSGVKLARRLLPGMLERGRGRVVFVSSESGVDVPADMVHYGTTKTAVLAVANGLAKLTRGTAVTVTSVLGGPTYSDGVAATVESLAAAQGLPVDDVKGAIIGANRTSLLERFIEPREIADVIAFLASPRSSAVNGAAVRVDGGVLTTVL</sequence>
<dbReference type="AlphaFoldDB" id="A0A3M2JKD6"/>
<comment type="caution">
    <text evidence="4">The sequence shown here is derived from an EMBL/GenBank/DDBJ whole genome shotgun (WGS) entry which is preliminary data.</text>
</comment>
<dbReference type="PANTHER" id="PTHR42879">
    <property type="entry name" value="3-OXOACYL-(ACYL-CARRIER-PROTEIN) REDUCTASE"/>
    <property type="match status" value="1"/>
</dbReference>
<dbReference type="EMBL" id="RFFI01000002">
    <property type="protein sequence ID" value="RMI14292.1"/>
    <property type="molecule type" value="Genomic_DNA"/>
</dbReference>
<evidence type="ECO:0000313" key="5">
    <source>
        <dbReference type="Proteomes" id="UP000269289"/>
    </source>
</evidence>
<dbReference type="SMART" id="SM00822">
    <property type="entry name" value="PKS_KR"/>
    <property type="match status" value="1"/>
</dbReference>
<evidence type="ECO:0000256" key="1">
    <source>
        <dbReference type="ARBA" id="ARBA00006484"/>
    </source>
</evidence>
<dbReference type="Gene3D" id="3.40.50.720">
    <property type="entry name" value="NAD(P)-binding Rossmann-like Domain"/>
    <property type="match status" value="1"/>
</dbReference>
<name>A0A3M2JKD6_9CELL</name>
<dbReference type="RefSeq" id="WP_122147521.1">
    <property type="nucleotide sequence ID" value="NZ_RFFI01000002.1"/>
</dbReference>
<gene>
    <name evidence="4" type="ORF">EBM89_00585</name>
</gene>